<organism evidence="2 3">
    <name type="scientific">Halorubrum kocurii JCM 14978</name>
    <dbReference type="NCBI Taxonomy" id="1230456"/>
    <lineage>
        <taxon>Archaea</taxon>
        <taxon>Methanobacteriati</taxon>
        <taxon>Methanobacteriota</taxon>
        <taxon>Stenosarchaea group</taxon>
        <taxon>Halobacteria</taxon>
        <taxon>Halobacteriales</taxon>
        <taxon>Haloferacaceae</taxon>
        <taxon>Halorubrum</taxon>
    </lineage>
</organism>
<dbReference type="Pfam" id="PF01877">
    <property type="entry name" value="RNA_binding"/>
    <property type="match status" value="1"/>
</dbReference>
<sequence>MAKVPFHYVDLRAFAYATEDEKRVADALRTFLPEDAELDRVENVGHHGDRIVVLSARIENADGMRHVLDRLSGLDEVDRVIDELDQRVDDNCALFLRVDKQAAFRGDVRLGPGITVRAKVEAYPANKEAAVENARETLGRLADDGDDESGDDDDEDDTSDDDDEDDTSDDDDDET</sequence>
<dbReference type="AlphaFoldDB" id="M0NKK6"/>
<dbReference type="STRING" id="1230456.C468_16051"/>
<comment type="caution">
    <text evidence="2">The sequence shown here is derived from an EMBL/GenBank/DDBJ whole genome shotgun (WGS) entry which is preliminary data.</text>
</comment>
<proteinExistence type="predicted"/>
<reference evidence="2 3" key="1">
    <citation type="journal article" date="2014" name="PLoS Genet.">
        <title>Phylogenetically driven sequencing of extremely halophilic archaea reveals strategies for static and dynamic osmo-response.</title>
        <authorList>
            <person name="Becker E.A."/>
            <person name="Seitzer P.M."/>
            <person name="Tritt A."/>
            <person name="Larsen D."/>
            <person name="Krusor M."/>
            <person name="Yao A.I."/>
            <person name="Wu D."/>
            <person name="Madern D."/>
            <person name="Eisen J.A."/>
            <person name="Darling A.E."/>
            <person name="Facciotti M.T."/>
        </authorList>
    </citation>
    <scope>NUCLEOTIDE SEQUENCE [LARGE SCALE GENOMIC DNA]</scope>
    <source>
        <strain evidence="2 3">JCM 14978</strain>
    </source>
</reference>
<keyword evidence="3" id="KW-1185">Reference proteome</keyword>
<name>M0NKK6_9EURY</name>
<dbReference type="OrthoDB" id="10874at2157"/>
<evidence type="ECO:0000313" key="2">
    <source>
        <dbReference type="EMBL" id="EMA58093.1"/>
    </source>
</evidence>
<dbReference type="NCBIfam" id="NF011141">
    <property type="entry name" value="PRK14555.1-1"/>
    <property type="match status" value="1"/>
</dbReference>
<dbReference type="PANTHER" id="PTHR38816">
    <property type="entry name" value="EXOSOME SUBUNIT, DUF54 FAMILY-RELATED"/>
    <property type="match status" value="1"/>
</dbReference>
<dbReference type="PATRIC" id="fig|1230456.3.peg.3199"/>
<protein>
    <recommendedName>
        <fullName evidence="4">RNA-binding protein</fullName>
    </recommendedName>
</protein>
<dbReference type="Proteomes" id="UP000011546">
    <property type="component" value="Unassembled WGS sequence"/>
</dbReference>
<feature type="compositionally biased region" description="Basic and acidic residues" evidence="1">
    <location>
        <begin position="134"/>
        <end position="143"/>
    </location>
</feature>
<evidence type="ECO:0000256" key="1">
    <source>
        <dbReference type="SAM" id="MobiDB-lite"/>
    </source>
</evidence>
<feature type="compositionally biased region" description="Acidic residues" evidence="1">
    <location>
        <begin position="144"/>
        <end position="175"/>
    </location>
</feature>
<accession>M0NKK6</accession>
<evidence type="ECO:0000313" key="3">
    <source>
        <dbReference type="Proteomes" id="UP000011546"/>
    </source>
</evidence>
<dbReference type="InterPro" id="IPR022803">
    <property type="entry name" value="Ribosomal_uL5_dom_sf"/>
</dbReference>
<gene>
    <name evidence="2" type="ORF">C468_16051</name>
</gene>
<dbReference type="PANTHER" id="PTHR38816:SF1">
    <property type="entry name" value="EXOSOME SUBUNIT"/>
    <property type="match status" value="1"/>
</dbReference>
<dbReference type="RefSeq" id="WP_008849864.1">
    <property type="nucleotide sequence ID" value="NZ_AOJH01000099.1"/>
</dbReference>
<dbReference type="Gene3D" id="3.30.1440.10">
    <property type="match status" value="1"/>
</dbReference>
<feature type="region of interest" description="Disordered" evidence="1">
    <location>
        <begin position="134"/>
        <end position="175"/>
    </location>
</feature>
<dbReference type="SUPFAM" id="SSF55282">
    <property type="entry name" value="RL5-like"/>
    <property type="match status" value="1"/>
</dbReference>
<dbReference type="InterPro" id="IPR002739">
    <property type="entry name" value="PAB1135-like"/>
</dbReference>
<evidence type="ECO:0008006" key="4">
    <source>
        <dbReference type="Google" id="ProtNLM"/>
    </source>
</evidence>
<dbReference type="EMBL" id="AOJH01000099">
    <property type="protein sequence ID" value="EMA58093.1"/>
    <property type="molecule type" value="Genomic_DNA"/>
</dbReference>